<comment type="caution">
    <text evidence="9">The sequence shown here is derived from an EMBL/GenBank/DDBJ whole genome shotgun (WGS) entry which is preliminary data.</text>
</comment>
<protein>
    <submittedName>
        <fullName evidence="9">Uncharacterized protein</fullName>
    </submittedName>
</protein>
<dbReference type="InterPro" id="IPR000668">
    <property type="entry name" value="Peptidase_C1A_C"/>
</dbReference>
<organism evidence="9 10">
    <name type="scientific">Rhynchophorus ferrugineus</name>
    <name type="common">Red palm weevil</name>
    <name type="synonym">Curculio ferrugineus</name>
    <dbReference type="NCBI Taxonomy" id="354439"/>
    <lineage>
        <taxon>Eukaryota</taxon>
        <taxon>Metazoa</taxon>
        <taxon>Ecdysozoa</taxon>
        <taxon>Arthropoda</taxon>
        <taxon>Hexapoda</taxon>
        <taxon>Insecta</taxon>
        <taxon>Pterygota</taxon>
        <taxon>Neoptera</taxon>
        <taxon>Endopterygota</taxon>
        <taxon>Coleoptera</taxon>
        <taxon>Polyphaga</taxon>
        <taxon>Cucujiformia</taxon>
        <taxon>Curculionidae</taxon>
        <taxon>Dryophthorinae</taxon>
        <taxon>Rhynchophorus</taxon>
    </lineage>
</organism>
<dbReference type="SMART" id="SM00848">
    <property type="entry name" value="Inhibitor_I29"/>
    <property type="match status" value="1"/>
</dbReference>
<dbReference type="InterPro" id="IPR025661">
    <property type="entry name" value="Pept_asp_AS"/>
</dbReference>
<name>A0A834IKD4_RHYFE</name>
<evidence type="ECO:0000259" key="8">
    <source>
        <dbReference type="SMART" id="SM00848"/>
    </source>
</evidence>
<dbReference type="GO" id="GO:0008234">
    <property type="term" value="F:cysteine-type peptidase activity"/>
    <property type="evidence" value="ECO:0007669"/>
    <property type="project" value="UniProtKB-KW"/>
</dbReference>
<evidence type="ECO:0000259" key="7">
    <source>
        <dbReference type="SMART" id="SM00645"/>
    </source>
</evidence>
<dbReference type="OrthoDB" id="10253408at2759"/>
<evidence type="ECO:0000256" key="4">
    <source>
        <dbReference type="ARBA" id="ARBA00022807"/>
    </source>
</evidence>
<gene>
    <name evidence="9" type="ORF">GWI33_006988</name>
</gene>
<keyword evidence="2" id="KW-0645">Protease</keyword>
<sequence length="323" mass="35789">MIRFLLASLLLVAISAAVLDHASQFQVFKLKHDKSYKNQVEETKRFNIFKNNLENIAAHNARYEQGLETYTLAANKFADMTPQEFSTRLALQKAVKPKLNNTRTFKMPEGVEAPASVDWRGSAVTPIKNQGDCGSCWAFSLTGSTEGAYALKTGNIVPLSEQQLVDCTMDINYGCGGGYLEENFPYISKKGLQSENSYPYEGVDGKCRYDESNVVTRVDDYVVIANDETALQNAVGTVGPVSVSINADFIQFYESGIFHLSLCYIFGLNHGVLAVGYGSENGTDYWVVKNSWGADWGENGYIRFKRGVNECGIAYDNVYPIIN</sequence>
<proteinExistence type="inferred from homology"/>
<evidence type="ECO:0000313" key="9">
    <source>
        <dbReference type="EMBL" id="KAF7279593.1"/>
    </source>
</evidence>
<dbReference type="EMBL" id="JAACXV010000354">
    <property type="protein sequence ID" value="KAF7279593.1"/>
    <property type="molecule type" value="Genomic_DNA"/>
</dbReference>
<evidence type="ECO:0000313" key="10">
    <source>
        <dbReference type="Proteomes" id="UP000625711"/>
    </source>
</evidence>
<comment type="similarity">
    <text evidence="1">Belongs to the peptidase C1 family.</text>
</comment>
<dbReference type="GO" id="GO:0006508">
    <property type="term" value="P:proteolysis"/>
    <property type="evidence" value="ECO:0007669"/>
    <property type="project" value="UniProtKB-KW"/>
</dbReference>
<evidence type="ECO:0000256" key="6">
    <source>
        <dbReference type="SAM" id="SignalP"/>
    </source>
</evidence>
<dbReference type="Gene3D" id="3.90.70.10">
    <property type="entry name" value="Cysteine proteinases"/>
    <property type="match status" value="1"/>
</dbReference>
<keyword evidence="6" id="KW-0732">Signal</keyword>
<keyword evidence="10" id="KW-1185">Reference proteome</keyword>
<keyword evidence="5" id="KW-1015">Disulfide bond</keyword>
<dbReference type="SMART" id="SM00645">
    <property type="entry name" value="Pept_C1"/>
    <property type="match status" value="1"/>
</dbReference>
<evidence type="ECO:0000256" key="3">
    <source>
        <dbReference type="ARBA" id="ARBA00022801"/>
    </source>
</evidence>
<reference evidence="9" key="1">
    <citation type="submission" date="2020-08" db="EMBL/GenBank/DDBJ databases">
        <title>Genome sequencing and assembly of the red palm weevil Rhynchophorus ferrugineus.</title>
        <authorList>
            <person name="Dias G.B."/>
            <person name="Bergman C.M."/>
            <person name="Manee M."/>
        </authorList>
    </citation>
    <scope>NUCLEOTIDE SEQUENCE</scope>
    <source>
        <strain evidence="9">AA-2017</strain>
        <tissue evidence="9">Whole larva</tissue>
    </source>
</reference>
<feature type="chain" id="PRO_5032911739" evidence="6">
    <location>
        <begin position="18"/>
        <end position="323"/>
    </location>
</feature>
<keyword evidence="4" id="KW-0788">Thiol protease</keyword>
<evidence type="ECO:0000256" key="2">
    <source>
        <dbReference type="ARBA" id="ARBA00022670"/>
    </source>
</evidence>
<dbReference type="CDD" id="cd02248">
    <property type="entry name" value="Peptidase_C1A"/>
    <property type="match status" value="1"/>
</dbReference>
<evidence type="ECO:0000256" key="1">
    <source>
        <dbReference type="ARBA" id="ARBA00008455"/>
    </source>
</evidence>
<feature type="domain" description="Cathepsin propeptide inhibitor" evidence="8">
    <location>
        <begin position="25"/>
        <end position="85"/>
    </location>
</feature>
<dbReference type="FunFam" id="3.90.70.10:FF:000006">
    <property type="entry name" value="Cathepsin S"/>
    <property type="match status" value="1"/>
</dbReference>
<dbReference type="Pfam" id="PF08246">
    <property type="entry name" value="Inhibitor_I29"/>
    <property type="match status" value="1"/>
</dbReference>
<dbReference type="PROSITE" id="PS00639">
    <property type="entry name" value="THIOL_PROTEASE_HIS"/>
    <property type="match status" value="1"/>
</dbReference>
<dbReference type="InterPro" id="IPR013128">
    <property type="entry name" value="Peptidase_C1A"/>
</dbReference>
<evidence type="ECO:0000256" key="5">
    <source>
        <dbReference type="ARBA" id="ARBA00023157"/>
    </source>
</evidence>
<dbReference type="PROSITE" id="PS00640">
    <property type="entry name" value="THIOL_PROTEASE_ASN"/>
    <property type="match status" value="1"/>
</dbReference>
<accession>A0A834IKD4</accession>
<keyword evidence="3" id="KW-0378">Hydrolase</keyword>
<feature type="domain" description="Peptidase C1A papain C-terminal" evidence="7">
    <location>
        <begin position="113"/>
        <end position="321"/>
    </location>
</feature>
<dbReference type="AlphaFoldDB" id="A0A834IKD4"/>
<dbReference type="PANTHER" id="PTHR12411">
    <property type="entry name" value="CYSTEINE PROTEASE FAMILY C1-RELATED"/>
    <property type="match status" value="1"/>
</dbReference>
<dbReference type="PRINTS" id="PR00705">
    <property type="entry name" value="PAPAIN"/>
</dbReference>
<dbReference type="InterPro" id="IPR025660">
    <property type="entry name" value="Pept_his_AS"/>
</dbReference>
<dbReference type="InterPro" id="IPR039417">
    <property type="entry name" value="Peptidase_C1A_papain-like"/>
</dbReference>
<dbReference type="InterPro" id="IPR038765">
    <property type="entry name" value="Papain-like_cys_pep_sf"/>
</dbReference>
<dbReference type="SUPFAM" id="SSF54001">
    <property type="entry name" value="Cysteine proteinases"/>
    <property type="match status" value="1"/>
</dbReference>
<dbReference type="Pfam" id="PF00112">
    <property type="entry name" value="Peptidase_C1"/>
    <property type="match status" value="1"/>
</dbReference>
<dbReference type="Proteomes" id="UP000625711">
    <property type="component" value="Unassembled WGS sequence"/>
</dbReference>
<dbReference type="InterPro" id="IPR013201">
    <property type="entry name" value="Prot_inhib_I29"/>
</dbReference>
<feature type="signal peptide" evidence="6">
    <location>
        <begin position="1"/>
        <end position="17"/>
    </location>
</feature>